<dbReference type="RefSeq" id="YP_009324459.1">
    <property type="nucleotide sequence ID" value="NC_031936.1"/>
</dbReference>
<organism evidence="2 3">
    <name type="scientific">Gordonia phage GAL1</name>
    <dbReference type="NCBI Taxonomy" id="1647469"/>
    <lineage>
        <taxon>Viruses</taxon>
        <taxon>Duplodnaviria</taxon>
        <taxon>Heunggongvirae</taxon>
        <taxon>Uroviricota</taxon>
        <taxon>Caudoviricetes</taxon>
        <taxon>Galunavirus</taxon>
        <taxon>Galunavirus GAL1</taxon>
    </lineage>
</organism>
<protein>
    <submittedName>
        <fullName evidence="2">Uncharacterized protein</fullName>
    </submittedName>
</protein>
<dbReference type="Proteomes" id="UP000201404">
    <property type="component" value="Genome"/>
</dbReference>
<name>A0A159B6F9_9CAUD</name>
<evidence type="ECO:0000256" key="1">
    <source>
        <dbReference type="SAM" id="MobiDB-lite"/>
    </source>
</evidence>
<dbReference type="GeneID" id="30309382"/>
<dbReference type="EMBL" id="KR053194">
    <property type="protein sequence ID" value="AKJ72082.1"/>
    <property type="molecule type" value="Genomic_DNA"/>
</dbReference>
<sequence length="300" mass="33475">MRSHGRILVSIWRDKDFIARTVPAQRAYMMLLAQKDINNAGVQPLMIRKWAKACDHTTEADVIASLDELQAHRFICYDTDTEELLIRSFIRNDGIIKQPNILKNALRVAEQTESPRLRKALADELGSLKRSDASEVASRIVPDDVPNPYGTLPEPLNPSERVSKGRGDGVGEGVTKRSELTSTSSSLSSESNEKPTNYRMITLPDDWAPNDLHRAKFPTLDIDAEADAFRDRQLATGRLCNGRGGWDAAFNSWLRESQKRATDTGRPKHKLRALADMTRAAEANENPNTLPDTDQRAITG</sequence>
<accession>A0A159B6F9</accession>
<gene>
    <name evidence="2" type="ORF">GAL1_67</name>
</gene>
<reference evidence="2 3" key="1">
    <citation type="submission" date="2015-04" db="EMBL/GenBank/DDBJ databases">
        <title>Locating and activating molecular 'time bombs': can Mycolata prophages be selectively induced en masse to biologically control activated sludge foaming?</title>
        <authorList>
            <person name="Dyson Z.A."/>
            <person name="Brown T.L."/>
            <person name="Farrar B."/>
            <person name="Doyle S."/>
            <person name="Tucci J."/>
            <person name="Seviour R.J."/>
            <person name="Petrovski S."/>
        </authorList>
    </citation>
    <scope>NUCLEOTIDE SEQUENCE [LARGE SCALE GENOMIC DNA]</scope>
</reference>
<feature type="compositionally biased region" description="Basic and acidic residues" evidence="1">
    <location>
        <begin position="161"/>
        <end position="179"/>
    </location>
</feature>
<evidence type="ECO:0000313" key="3">
    <source>
        <dbReference type="Proteomes" id="UP000201404"/>
    </source>
</evidence>
<feature type="compositionally biased region" description="Low complexity" evidence="1">
    <location>
        <begin position="180"/>
        <end position="190"/>
    </location>
</feature>
<keyword evidence="3" id="KW-1185">Reference proteome</keyword>
<proteinExistence type="predicted"/>
<feature type="region of interest" description="Disordered" evidence="1">
    <location>
        <begin position="281"/>
        <end position="300"/>
    </location>
</feature>
<feature type="region of interest" description="Disordered" evidence="1">
    <location>
        <begin position="132"/>
        <end position="198"/>
    </location>
</feature>
<evidence type="ECO:0000313" key="2">
    <source>
        <dbReference type="EMBL" id="AKJ72082.1"/>
    </source>
</evidence>
<dbReference type="OrthoDB" id="6058at10239"/>
<feature type="compositionally biased region" description="Polar residues" evidence="1">
    <location>
        <begin position="285"/>
        <end position="300"/>
    </location>
</feature>
<dbReference type="KEGG" id="vg:30309382"/>